<evidence type="ECO:0000313" key="3">
    <source>
        <dbReference type="Proteomes" id="UP000244989"/>
    </source>
</evidence>
<evidence type="ECO:0000256" key="1">
    <source>
        <dbReference type="SAM" id="MobiDB-lite"/>
    </source>
</evidence>
<dbReference type="EMBL" id="QEEZ01000013">
    <property type="protein sequence ID" value="PWC01408.1"/>
    <property type="molecule type" value="Genomic_DNA"/>
</dbReference>
<feature type="region of interest" description="Disordered" evidence="1">
    <location>
        <begin position="161"/>
        <end position="180"/>
    </location>
</feature>
<accession>A0A2U1T699</accession>
<organism evidence="2 3">
    <name type="scientific">Corynebacterium yudongzhengii</name>
    <dbReference type="NCBI Taxonomy" id="2080740"/>
    <lineage>
        <taxon>Bacteria</taxon>
        <taxon>Bacillati</taxon>
        <taxon>Actinomycetota</taxon>
        <taxon>Actinomycetes</taxon>
        <taxon>Mycobacteriales</taxon>
        <taxon>Corynebacteriaceae</taxon>
        <taxon>Corynebacterium</taxon>
    </lineage>
</organism>
<dbReference type="AlphaFoldDB" id="A0A2U1T699"/>
<gene>
    <name evidence="2" type="ORF">DF222_07745</name>
</gene>
<proteinExistence type="predicted"/>
<dbReference type="Proteomes" id="UP000244989">
    <property type="component" value="Unassembled WGS sequence"/>
</dbReference>
<sequence>MISAAALSAMALAACSAGQITQTSSQVAAVDGASGGDRALGVAVENITVLIDDTTGEASMQFAVTNQDPSGQEYTLESVEVDGQEAQLESTDPIAEQCTLIADTPSHLESMPQSNSDCTQYTTVTLENQDWAFAGNLPVSFTFDHLDEPIEVTATVSAPTPEAGELDRQYDEGESTTELF</sequence>
<name>A0A2U1T699_9CORY</name>
<protein>
    <recommendedName>
        <fullName evidence="4">Lipoprotein LpqE</fullName>
    </recommendedName>
</protein>
<comment type="caution">
    <text evidence="2">The sequence shown here is derived from an EMBL/GenBank/DDBJ whole genome shotgun (WGS) entry which is preliminary data.</text>
</comment>
<dbReference type="KEGG" id="cyz:C3B44_10015"/>
<evidence type="ECO:0000313" key="2">
    <source>
        <dbReference type="EMBL" id="PWC01408.1"/>
    </source>
</evidence>
<evidence type="ECO:0008006" key="4">
    <source>
        <dbReference type="Google" id="ProtNLM"/>
    </source>
</evidence>
<reference evidence="3" key="1">
    <citation type="submission" date="2018-04" db="EMBL/GenBank/DDBJ databases">
        <authorList>
            <person name="Liu S."/>
            <person name="Wang Z."/>
            <person name="Li J."/>
        </authorList>
    </citation>
    <scope>NUCLEOTIDE SEQUENCE [LARGE SCALE GENOMIC DNA]</scope>
    <source>
        <strain evidence="3">2189</strain>
    </source>
</reference>
<keyword evidence="3" id="KW-1185">Reference proteome</keyword>